<dbReference type="PANTHER" id="PTHR30383">
    <property type="entry name" value="THIOESTERASE 1/PROTEASE 1/LYSOPHOSPHOLIPASE L1"/>
    <property type="match status" value="1"/>
</dbReference>
<dbReference type="InterPro" id="IPR013830">
    <property type="entry name" value="SGNH_hydro"/>
</dbReference>
<evidence type="ECO:0000313" key="5">
    <source>
        <dbReference type="Proteomes" id="UP000261222"/>
    </source>
</evidence>
<dbReference type="Gene3D" id="3.40.50.1110">
    <property type="entry name" value="SGNH hydrolase"/>
    <property type="match status" value="1"/>
</dbReference>
<sequence length="220" mass="25118">MVFLKLEELRMKSILCYGDSNTYGLMPDSPDRYPRDVRWTGILQKKLGEDYYVIEEGLSGRTTLWDDPIEEHKNGKKYLLPCLDSHKPVDLVILMLGTNDLKTRFSLTPFDIGASVENLVKVLLKSDAGIDYQPPKVLLVTPVPIHSVGRDDLDHMFFDVEERSQALAHYYEEVANRYLIEYLNPGSAIETNELDGIHYSAKGHAAMAELMEKKVREILE</sequence>
<evidence type="ECO:0000313" key="4">
    <source>
        <dbReference type="EMBL" id="RHH20138.1"/>
    </source>
</evidence>
<dbReference type="OrthoDB" id="164654at2"/>
<reference evidence="5 6" key="1">
    <citation type="submission" date="2018-08" db="EMBL/GenBank/DDBJ databases">
        <title>A genome reference for cultivated species of the human gut microbiota.</title>
        <authorList>
            <person name="Zou Y."/>
            <person name="Xue W."/>
            <person name="Luo G."/>
        </authorList>
    </citation>
    <scope>NUCLEOTIDE SEQUENCE [LARGE SCALE GENOMIC DNA]</scope>
    <source>
        <strain evidence="4 7">AM18-2AC</strain>
        <strain evidence="3 6">AM37-4AC</strain>
        <strain evidence="2 5">OM06-11AA</strain>
    </source>
</reference>
<dbReference type="SUPFAM" id="SSF52266">
    <property type="entry name" value="SGNH hydrolase"/>
    <property type="match status" value="1"/>
</dbReference>
<dbReference type="EMBL" id="QRJH01000002">
    <property type="protein sequence ID" value="RHH20138.1"/>
    <property type="molecule type" value="Genomic_DNA"/>
</dbReference>
<dbReference type="PANTHER" id="PTHR30383:SF29">
    <property type="entry name" value="SGNH HYDROLASE-TYPE ESTERASE DOMAIN-CONTAINING PROTEIN"/>
    <property type="match status" value="1"/>
</dbReference>
<evidence type="ECO:0000313" key="7">
    <source>
        <dbReference type="Proteomes" id="UP000284024"/>
    </source>
</evidence>
<dbReference type="EMBL" id="QSHL01000002">
    <property type="protein sequence ID" value="RHC09401.1"/>
    <property type="molecule type" value="Genomic_DNA"/>
</dbReference>
<name>A0A396A290_9FIRM</name>
<dbReference type="InterPro" id="IPR036514">
    <property type="entry name" value="SGNH_hydro_sf"/>
</dbReference>
<protein>
    <recommendedName>
        <fullName evidence="1">SGNH hydrolase-type esterase domain-containing protein</fullName>
    </recommendedName>
</protein>
<dbReference type="InterPro" id="IPR051532">
    <property type="entry name" value="Ester_Hydrolysis_Enzymes"/>
</dbReference>
<comment type="caution">
    <text evidence="2">The sequence shown here is derived from an EMBL/GenBank/DDBJ whole genome shotgun (WGS) entry which is preliminary data.</text>
</comment>
<dbReference type="Pfam" id="PF13472">
    <property type="entry name" value="Lipase_GDSL_2"/>
    <property type="match status" value="1"/>
</dbReference>
<feature type="domain" description="SGNH hydrolase-type esterase" evidence="1">
    <location>
        <begin position="16"/>
        <end position="206"/>
    </location>
</feature>
<evidence type="ECO:0000259" key="1">
    <source>
        <dbReference type="Pfam" id="PF13472"/>
    </source>
</evidence>
<accession>A0A396A290</accession>
<organism evidence="2 5">
    <name type="scientific">Blautia obeum</name>
    <dbReference type="NCBI Taxonomy" id="40520"/>
    <lineage>
        <taxon>Bacteria</taxon>
        <taxon>Bacillati</taxon>
        <taxon>Bacillota</taxon>
        <taxon>Clostridia</taxon>
        <taxon>Lachnospirales</taxon>
        <taxon>Lachnospiraceae</taxon>
        <taxon>Blautia</taxon>
    </lineage>
</organism>
<evidence type="ECO:0000313" key="3">
    <source>
        <dbReference type="EMBL" id="RHC09401.1"/>
    </source>
</evidence>
<proteinExistence type="predicted"/>
<evidence type="ECO:0000313" key="2">
    <source>
        <dbReference type="EMBL" id="RGN05718.1"/>
    </source>
</evidence>
<dbReference type="CDD" id="cd01839">
    <property type="entry name" value="SGNH_arylesterase_like"/>
    <property type="match status" value="1"/>
</dbReference>
<dbReference type="Proteomes" id="UP000265808">
    <property type="component" value="Unassembled WGS sequence"/>
</dbReference>
<dbReference type="EMBL" id="QSUB01000002">
    <property type="protein sequence ID" value="RGN05718.1"/>
    <property type="molecule type" value="Genomic_DNA"/>
</dbReference>
<dbReference type="Proteomes" id="UP000284024">
    <property type="component" value="Unassembled WGS sequence"/>
</dbReference>
<dbReference type="Proteomes" id="UP000261222">
    <property type="component" value="Unassembled WGS sequence"/>
</dbReference>
<gene>
    <name evidence="4" type="ORF">DW222_04925</name>
    <name evidence="3" type="ORF">DW859_05310</name>
    <name evidence="2" type="ORF">DXB81_06795</name>
</gene>
<evidence type="ECO:0000313" key="6">
    <source>
        <dbReference type="Proteomes" id="UP000265808"/>
    </source>
</evidence>
<dbReference type="AlphaFoldDB" id="A0A396A290"/>